<keyword evidence="4 12" id="KW-0812">Transmembrane</keyword>
<protein>
    <recommendedName>
        <fullName evidence="9">Periplasmic chaperone PpiD</fullName>
    </recommendedName>
    <alternativeName>
        <fullName evidence="10">Periplasmic folding chaperone</fullName>
    </alternativeName>
</protein>
<comment type="similarity">
    <text evidence="8">Belongs to the PpiD chaperone family.</text>
</comment>
<evidence type="ECO:0000256" key="6">
    <source>
        <dbReference type="ARBA" id="ARBA00023136"/>
    </source>
</evidence>
<evidence type="ECO:0000256" key="2">
    <source>
        <dbReference type="ARBA" id="ARBA00022475"/>
    </source>
</evidence>
<evidence type="ECO:0000256" key="7">
    <source>
        <dbReference type="ARBA" id="ARBA00023186"/>
    </source>
</evidence>
<dbReference type="InterPro" id="IPR000297">
    <property type="entry name" value="PPIase_PpiC"/>
</dbReference>
<evidence type="ECO:0000256" key="11">
    <source>
        <dbReference type="PROSITE-ProRule" id="PRU00278"/>
    </source>
</evidence>
<keyword evidence="7" id="KW-0143">Chaperone</keyword>
<comment type="caution">
    <text evidence="14">The sequence shown here is derived from an EMBL/GenBank/DDBJ whole genome shotgun (WGS) entry which is preliminary data.</text>
</comment>
<dbReference type="Proteomes" id="UP000094379">
    <property type="component" value="Unassembled WGS sequence"/>
</dbReference>
<accession>A0A1E3GUK1</accession>
<dbReference type="Gene3D" id="1.10.4030.10">
    <property type="entry name" value="Porin chaperone SurA, peptide-binding domain"/>
    <property type="match status" value="1"/>
</dbReference>
<keyword evidence="11 14" id="KW-0413">Isomerase</keyword>
<organism evidence="14 15">
    <name type="scientific">Methylophaga muralis</name>
    <dbReference type="NCBI Taxonomy" id="291169"/>
    <lineage>
        <taxon>Bacteria</taxon>
        <taxon>Pseudomonadati</taxon>
        <taxon>Pseudomonadota</taxon>
        <taxon>Gammaproteobacteria</taxon>
        <taxon>Thiotrichales</taxon>
        <taxon>Piscirickettsiaceae</taxon>
        <taxon>Methylophaga</taxon>
    </lineage>
</organism>
<keyword evidence="6 12" id="KW-0472">Membrane</keyword>
<dbReference type="PATRIC" id="fig|291169.3.peg.544"/>
<reference evidence="14 15" key="1">
    <citation type="submission" date="2016-07" db="EMBL/GenBank/DDBJ databases">
        <title>Draft Genome Sequence of Methylophaga muralis Bur 1.</title>
        <authorList>
            <person name="Vasilenko O.V."/>
            <person name="Doronina N.V."/>
            <person name="Shmareva M.N."/>
            <person name="Tarlachkov S.V."/>
            <person name="Mustakhimov I."/>
            <person name="Trotsenko Y.A."/>
        </authorList>
    </citation>
    <scope>NUCLEOTIDE SEQUENCE [LARGE SCALE GENOMIC DNA]</scope>
    <source>
        <strain evidence="14 15">Bur 1</strain>
    </source>
</reference>
<dbReference type="Gene3D" id="3.10.50.40">
    <property type="match status" value="1"/>
</dbReference>
<evidence type="ECO:0000256" key="1">
    <source>
        <dbReference type="ARBA" id="ARBA00004382"/>
    </source>
</evidence>
<dbReference type="InterPro" id="IPR052029">
    <property type="entry name" value="PpiD_chaperone"/>
</dbReference>
<dbReference type="GO" id="GO:0005886">
    <property type="term" value="C:plasma membrane"/>
    <property type="evidence" value="ECO:0007669"/>
    <property type="project" value="UniProtKB-SubCell"/>
</dbReference>
<dbReference type="Pfam" id="PF00639">
    <property type="entry name" value="Rotamase"/>
    <property type="match status" value="1"/>
</dbReference>
<keyword evidence="3" id="KW-0997">Cell inner membrane</keyword>
<feature type="domain" description="PpiC" evidence="13">
    <location>
        <begin position="265"/>
        <end position="360"/>
    </location>
</feature>
<feature type="transmembrane region" description="Helical" evidence="12">
    <location>
        <begin position="12"/>
        <end position="30"/>
    </location>
</feature>
<keyword evidence="5 12" id="KW-1133">Transmembrane helix</keyword>
<evidence type="ECO:0000256" key="5">
    <source>
        <dbReference type="ARBA" id="ARBA00022989"/>
    </source>
</evidence>
<dbReference type="PANTHER" id="PTHR47529:SF1">
    <property type="entry name" value="PERIPLASMIC CHAPERONE PPID"/>
    <property type="match status" value="1"/>
</dbReference>
<dbReference type="SUPFAM" id="SSF54534">
    <property type="entry name" value="FKBP-like"/>
    <property type="match status" value="1"/>
</dbReference>
<keyword evidence="11" id="KW-0697">Rotamase</keyword>
<dbReference type="GO" id="GO:0003755">
    <property type="term" value="F:peptidyl-prolyl cis-trans isomerase activity"/>
    <property type="evidence" value="ECO:0007669"/>
    <property type="project" value="UniProtKB-KW"/>
</dbReference>
<evidence type="ECO:0000313" key="15">
    <source>
        <dbReference type="Proteomes" id="UP000094379"/>
    </source>
</evidence>
<dbReference type="EMBL" id="MCRI01000003">
    <property type="protein sequence ID" value="ODN67707.1"/>
    <property type="molecule type" value="Genomic_DNA"/>
</dbReference>
<dbReference type="InterPro" id="IPR023058">
    <property type="entry name" value="PPIase_PpiC_CS"/>
</dbReference>
<dbReference type="RefSeq" id="WP_069295099.1">
    <property type="nucleotide sequence ID" value="NZ_MCRI01000003.1"/>
</dbReference>
<dbReference type="Pfam" id="PF13624">
    <property type="entry name" value="SurA_N_3"/>
    <property type="match status" value="1"/>
</dbReference>
<evidence type="ECO:0000256" key="10">
    <source>
        <dbReference type="ARBA" id="ARBA00042775"/>
    </source>
</evidence>
<dbReference type="SUPFAM" id="SSF109998">
    <property type="entry name" value="Triger factor/SurA peptide-binding domain-like"/>
    <property type="match status" value="1"/>
</dbReference>
<sequence>MLHFIRDRAQGWIAWFIVALISIPFALWGVNSYVTGPSDTVVAKVNGDEITRSELLQAVQRYREQMREMMGEEFNPELFDNAEIRYAVIDDLIEQRLIRSATDTLGQRVSDRQIAQFIQQTPAFQRDGRFDSEQYQMVLARAGFTPAYYEATLRNDLLGQQLIQNVEGSTIVSQVEVERLLKLENQQREIAYGVLKLQDFLDQTEVEESDVRDFYNANQSSYTTPEQVSLDYLELSLETISSQMEVSDEQLQQYFIDNKIQFVGPELRTASHILINDNDEAEQILAEIQAKLDEGESFAELAKTYSIDVGSAASGGDLGPIQRDVMEPTFEAAVFALENVGDISEPVKTEFGYHIIQLTDIDQSSNVEFADVKDEVALQYSRQQAERQFYDKAEELANLTYENPETLDVAAETLALEIKTSGAFTRSGGSGIAENNAVVQAAFSDDVLNQDLNSQVIELSDTRLVVVRKNSHIAATLLPFDSVAPAISEQIRYQRASDLAYIQGESRLQELKAGTPAEEVFPDSWQAAAFYGRDSQEISAQILNQAFTLPNTGSAQYAGFTADNGNYVVVAVSEVKQGDTDNIEPEVRDGLVSNLIRLNGRAEMAAFINALRSEAKITIYESRVTSTEDE</sequence>
<dbReference type="InterPro" id="IPR046357">
    <property type="entry name" value="PPIase_dom_sf"/>
</dbReference>
<gene>
    <name evidence="14" type="primary">ppiD</name>
    <name evidence="14" type="ORF">A9E74_00541</name>
</gene>
<evidence type="ECO:0000313" key="14">
    <source>
        <dbReference type="EMBL" id="ODN67707.1"/>
    </source>
</evidence>
<name>A0A1E3GUK1_9GAMM</name>
<dbReference type="PROSITE" id="PS01096">
    <property type="entry name" value="PPIC_PPIASE_1"/>
    <property type="match status" value="1"/>
</dbReference>
<evidence type="ECO:0000256" key="4">
    <source>
        <dbReference type="ARBA" id="ARBA00022692"/>
    </source>
</evidence>
<keyword evidence="15" id="KW-1185">Reference proteome</keyword>
<dbReference type="STRING" id="291169.A9E74_00541"/>
<dbReference type="InterPro" id="IPR027304">
    <property type="entry name" value="Trigger_fact/SurA_dom_sf"/>
</dbReference>
<evidence type="ECO:0000256" key="12">
    <source>
        <dbReference type="SAM" id="Phobius"/>
    </source>
</evidence>
<keyword evidence="2" id="KW-1003">Cell membrane</keyword>
<evidence type="ECO:0000259" key="13">
    <source>
        <dbReference type="PROSITE" id="PS50198"/>
    </source>
</evidence>
<proteinExistence type="inferred from homology"/>
<dbReference type="PROSITE" id="PS50198">
    <property type="entry name" value="PPIC_PPIASE_2"/>
    <property type="match status" value="1"/>
</dbReference>
<evidence type="ECO:0000256" key="8">
    <source>
        <dbReference type="ARBA" id="ARBA00038408"/>
    </source>
</evidence>
<comment type="subcellular location">
    <subcellularLocation>
        <location evidence="1">Cell inner membrane</location>
        <topology evidence="1">Single-pass type II membrane protein</topology>
        <orientation evidence="1">Periplasmic side</orientation>
    </subcellularLocation>
</comment>
<dbReference type="PANTHER" id="PTHR47529">
    <property type="entry name" value="PEPTIDYL-PROLYL CIS-TRANS ISOMERASE D"/>
    <property type="match status" value="1"/>
</dbReference>
<evidence type="ECO:0000256" key="3">
    <source>
        <dbReference type="ARBA" id="ARBA00022519"/>
    </source>
</evidence>
<evidence type="ECO:0000256" key="9">
    <source>
        <dbReference type="ARBA" id="ARBA00040743"/>
    </source>
</evidence>
<dbReference type="AlphaFoldDB" id="A0A1E3GUK1"/>